<dbReference type="InterPro" id="IPR046470">
    <property type="entry name" value="SAM_HAT_C"/>
</dbReference>
<dbReference type="InterPro" id="IPR002747">
    <property type="entry name" value="SAM_OH_AdoTrfase"/>
</dbReference>
<protein>
    <recommendedName>
        <fullName evidence="7">SAM-dependent chlorinase/fluorinase</fullName>
    </recommendedName>
</protein>
<dbReference type="AlphaFoldDB" id="E0SR99"/>
<accession>E0SR99</accession>
<dbReference type="InterPro" id="IPR023228">
    <property type="entry name" value="SAM_OH_AdoTrfase_N_sf"/>
</dbReference>
<name>E0SR99_IGNAA</name>
<evidence type="ECO:0000313" key="5">
    <source>
        <dbReference type="EMBL" id="ADM28353.1"/>
    </source>
</evidence>
<dbReference type="Proteomes" id="UP000001304">
    <property type="component" value="Chromosome"/>
</dbReference>
<evidence type="ECO:0000256" key="2">
    <source>
        <dbReference type="ARBA" id="ARBA00024035"/>
    </source>
</evidence>
<evidence type="ECO:0000259" key="4">
    <source>
        <dbReference type="Pfam" id="PF20257"/>
    </source>
</evidence>
<feature type="domain" description="S-adenosyl-l-methionine hydroxide adenosyltransferase C-terminal" evidence="4">
    <location>
        <begin position="181"/>
        <end position="268"/>
    </location>
</feature>
<dbReference type="Gene3D" id="3.40.50.10790">
    <property type="entry name" value="S-adenosyl-l-methionine hydroxide adenosyltransferase, N-terminal"/>
    <property type="match status" value="1"/>
</dbReference>
<dbReference type="Pfam" id="PF20257">
    <property type="entry name" value="SAM_HAT_C"/>
    <property type="match status" value="1"/>
</dbReference>
<evidence type="ECO:0000259" key="3">
    <source>
        <dbReference type="Pfam" id="PF01887"/>
    </source>
</evidence>
<dbReference type="BioCyc" id="IAGG583356:GHAH-1543-MONOMER"/>
<comment type="similarity">
    <text evidence="2">Belongs to the SAM hydrolase / SAM-dependent halogenase family.</text>
</comment>
<reference evidence="5 6" key="1">
    <citation type="journal article" date="2010" name="Stand. Genomic Sci.">
        <title>Complete genome sequence of Ignisphaera aggregans type strain (AQ1.S1).</title>
        <authorList>
            <person name="Goker M."/>
            <person name="Held B."/>
            <person name="Lapidus A."/>
            <person name="Nolan M."/>
            <person name="Spring S."/>
            <person name="Yasawong M."/>
            <person name="Lucas S."/>
            <person name="Glavina Del Rio T."/>
            <person name="Tice H."/>
            <person name="Cheng J.F."/>
            <person name="Goodwin L."/>
            <person name="Tapia R."/>
            <person name="Pitluck S."/>
            <person name="Liolios K."/>
            <person name="Ivanova N."/>
            <person name="Mavromatis K."/>
            <person name="Mikhailova N."/>
            <person name="Pati A."/>
            <person name="Chen A."/>
            <person name="Palaniappan K."/>
            <person name="Brambilla E."/>
            <person name="Land M."/>
            <person name="Hauser L."/>
            <person name="Chang Y.J."/>
            <person name="Jeffries C.D."/>
            <person name="Brettin T."/>
            <person name="Detter J.C."/>
            <person name="Han C."/>
            <person name="Rohde M."/>
            <person name="Sikorski J."/>
            <person name="Woyke T."/>
            <person name="Bristow J."/>
            <person name="Eisen J.A."/>
            <person name="Markowitz V."/>
            <person name="Hugenholtz P."/>
            <person name="Kyrpides N.C."/>
            <person name="Klenk H.P."/>
        </authorList>
    </citation>
    <scope>NUCLEOTIDE SEQUENCE [LARGE SCALE GENOMIC DNA]</scope>
    <source>
        <strain evidence="6">DSM 17230 / JCM 13409 / AQ1.S1</strain>
    </source>
</reference>
<dbReference type="PANTHER" id="PTHR35092">
    <property type="entry name" value="CHLORINASE MJ1651"/>
    <property type="match status" value="1"/>
</dbReference>
<evidence type="ECO:0008006" key="7">
    <source>
        <dbReference type="Google" id="ProtNLM"/>
    </source>
</evidence>
<dbReference type="Gene3D" id="2.40.30.90">
    <property type="entry name" value="Bacterial fluorinating enzyme like"/>
    <property type="match status" value="1"/>
</dbReference>
<dbReference type="SUPFAM" id="SSF101852">
    <property type="entry name" value="Bacterial fluorinating enzyme, C-terminal domain"/>
    <property type="match status" value="1"/>
</dbReference>
<organism evidence="5 6">
    <name type="scientific">Ignisphaera aggregans (strain DSM 17230 / JCM 13409 / AQ1.S1)</name>
    <dbReference type="NCBI Taxonomy" id="583356"/>
    <lineage>
        <taxon>Archaea</taxon>
        <taxon>Thermoproteota</taxon>
        <taxon>Thermoprotei</taxon>
        <taxon>Desulfurococcales</taxon>
        <taxon>Desulfurococcaceae</taxon>
        <taxon>Ignisphaera</taxon>
    </lineage>
</organism>
<dbReference type="InterPro" id="IPR023227">
    <property type="entry name" value="SAM_OH_AdoTrfase_C_sf"/>
</dbReference>
<proteinExistence type="inferred from homology"/>
<feature type="domain" description="S-adenosyl-l-methionine hydroxide adenosyltransferase N-terminal" evidence="3">
    <location>
        <begin position="8"/>
        <end position="153"/>
    </location>
</feature>
<dbReference type="Pfam" id="PF01887">
    <property type="entry name" value="SAM_HAT_N"/>
    <property type="match status" value="1"/>
</dbReference>
<dbReference type="HOGENOM" id="CLU_059734_1_1_2"/>
<keyword evidence="6" id="KW-1185">Reference proteome</keyword>
<dbReference type="PANTHER" id="PTHR35092:SF1">
    <property type="entry name" value="CHLORINASE MJ1651"/>
    <property type="match status" value="1"/>
</dbReference>
<sequence length="272" mass="30323">MNFTSDVIVLLTDFGIEDPYVGMMKGVILSICPKVKVIDLTHSVRSFDIEHGAFVLYVSYKYFPRGAIFVCVVDPGVGSSRRPIAILTNNYIFIGPDNGLMTMAAEDDGIKKVFLIENQKLFRVPVSRSFHGRDIFAPIAAHIACGIPIELIGREIDQNTLVRLERGRYIRKIKENCIELKILTIDKFGNIVLSSSVKDILDMLEVGLNYTVTIYSKCRSHNAVIGEVFSVYPEGTLVLYENSFWLAELAVNKGSAKHLLCAEPGDTVLICR</sequence>
<dbReference type="PIRSF" id="PIRSF006779">
    <property type="entry name" value="UCP006779"/>
    <property type="match status" value="1"/>
</dbReference>
<dbReference type="SUPFAM" id="SSF102522">
    <property type="entry name" value="Bacterial fluorinating enzyme, N-terminal domain"/>
    <property type="match status" value="1"/>
</dbReference>
<keyword evidence="1" id="KW-0949">S-adenosyl-L-methionine</keyword>
<evidence type="ECO:0000313" key="6">
    <source>
        <dbReference type="Proteomes" id="UP000001304"/>
    </source>
</evidence>
<dbReference type="EMBL" id="CP002098">
    <property type="protein sequence ID" value="ADM28353.1"/>
    <property type="molecule type" value="Genomic_DNA"/>
</dbReference>
<dbReference type="KEGG" id="iag:Igag_1551"/>
<evidence type="ECO:0000256" key="1">
    <source>
        <dbReference type="ARBA" id="ARBA00022691"/>
    </source>
</evidence>
<dbReference type="InterPro" id="IPR046469">
    <property type="entry name" value="SAM_HAT_N"/>
</dbReference>
<gene>
    <name evidence="5" type="ordered locus">Igag_1551</name>
</gene>